<evidence type="ECO:0000313" key="3">
    <source>
        <dbReference type="Proteomes" id="UP000623467"/>
    </source>
</evidence>
<sequence length="320" mass="35978">MYYYVVPPSPWPPNTPIASPSTPTPLYTQPNYNAADEARFAEGIFDDVLNVTPGTSPRPSRAQFQWPIDPSVEERLLVAFRCLKQVGFETIGDFLAAVLDPTHKHQKVLRSVTAFLQCQGSDPRTHPISIIQRIFEDPRSKKHPTADRELHLDLPRHALPPSQRLLPELPAVPHNNTHNACINWALRIVLSRLKTEAKLLLEPRFGFTRERRRDEPGEKFSWSDVLGWSMTKNQEIISINAPAIFACLTTIAVSDEAQKKLAHATGATVSEAPTEPHPTPNLSASAQSDDEDSETEYEPEKPLDDGVPEKMRRDPWLVHL</sequence>
<gene>
    <name evidence="2" type="ORF">MSAN_02054400</name>
</gene>
<dbReference type="EMBL" id="JACAZH010000027">
    <property type="protein sequence ID" value="KAF7341574.1"/>
    <property type="molecule type" value="Genomic_DNA"/>
</dbReference>
<evidence type="ECO:0000313" key="2">
    <source>
        <dbReference type="EMBL" id="KAF7341574.1"/>
    </source>
</evidence>
<feature type="compositionally biased region" description="Acidic residues" evidence="1">
    <location>
        <begin position="288"/>
        <end position="297"/>
    </location>
</feature>
<organism evidence="2 3">
    <name type="scientific">Mycena sanguinolenta</name>
    <dbReference type="NCBI Taxonomy" id="230812"/>
    <lineage>
        <taxon>Eukaryota</taxon>
        <taxon>Fungi</taxon>
        <taxon>Dikarya</taxon>
        <taxon>Basidiomycota</taxon>
        <taxon>Agaricomycotina</taxon>
        <taxon>Agaricomycetes</taxon>
        <taxon>Agaricomycetidae</taxon>
        <taxon>Agaricales</taxon>
        <taxon>Marasmiineae</taxon>
        <taxon>Mycenaceae</taxon>
        <taxon>Mycena</taxon>
    </lineage>
</organism>
<dbReference type="AlphaFoldDB" id="A0A8H7CKY9"/>
<feature type="compositionally biased region" description="Basic and acidic residues" evidence="1">
    <location>
        <begin position="298"/>
        <end position="320"/>
    </location>
</feature>
<name>A0A8H7CKY9_9AGAR</name>
<feature type="region of interest" description="Disordered" evidence="1">
    <location>
        <begin position="264"/>
        <end position="320"/>
    </location>
</feature>
<proteinExistence type="predicted"/>
<reference evidence="2" key="1">
    <citation type="submission" date="2020-05" db="EMBL/GenBank/DDBJ databases">
        <title>Mycena genomes resolve the evolution of fungal bioluminescence.</title>
        <authorList>
            <person name="Tsai I.J."/>
        </authorList>
    </citation>
    <scope>NUCLEOTIDE SEQUENCE</scope>
    <source>
        <strain evidence="2">160909Yilan</strain>
    </source>
</reference>
<dbReference type="Proteomes" id="UP000623467">
    <property type="component" value="Unassembled WGS sequence"/>
</dbReference>
<accession>A0A8H7CKY9</accession>
<dbReference type="OrthoDB" id="3035259at2759"/>
<comment type="caution">
    <text evidence="2">The sequence shown here is derived from an EMBL/GenBank/DDBJ whole genome shotgun (WGS) entry which is preliminary data.</text>
</comment>
<evidence type="ECO:0000256" key="1">
    <source>
        <dbReference type="SAM" id="MobiDB-lite"/>
    </source>
</evidence>
<protein>
    <submittedName>
        <fullName evidence="2">Uncharacterized protein</fullName>
    </submittedName>
</protein>
<keyword evidence="3" id="KW-1185">Reference proteome</keyword>